<dbReference type="AlphaFoldDB" id="A0A6G0STD0"/>
<evidence type="ECO:0000313" key="2">
    <source>
        <dbReference type="Proteomes" id="UP000475862"/>
    </source>
</evidence>
<proteinExistence type="predicted"/>
<protein>
    <recommendedName>
        <fullName evidence="3">Transmembrane protein</fullName>
    </recommendedName>
</protein>
<reference evidence="1 2" key="1">
    <citation type="submission" date="2019-08" db="EMBL/GenBank/DDBJ databases">
        <title>The genome of the soybean aphid Biotype 1, its phylome, world population structure and adaptation to the North American continent.</title>
        <authorList>
            <person name="Giordano R."/>
            <person name="Donthu R.K."/>
            <person name="Hernandez A.G."/>
            <person name="Wright C.L."/>
            <person name="Zimin A.V."/>
        </authorList>
    </citation>
    <scope>NUCLEOTIDE SEQUENCE [LARGE SCALE GENOMIC DNA]</scope>
    <source>
        <tissue evidence="1">Whole aphids</tissue>
    </source>
</reference>
<keyword evidence="2" id="KW-1185">Reference proteome</keyword>
<accession>A0A6G0STD0</accession>
<organism evidence="1 2">
    <name type="scientific">Aphis glycines</name>
    <name type="common">Soybean aphid</name>
    <dbReference type="NCBI Taxonomy" id="307491"/>
    <lineage>
        <taxon>Eukaryota</taxon>
        <taxon>Metazoa</taxon>
        <taxon>Ecdysozoa</taxon>
        <taxon>Arthropoda</taxon>
        <taxon>Hexapoda</taxon>
        <taxon>Insecta</taxon>
        <taxon>Pterygota</taxon>
        <taxon>Neoptera</taxon>
        <taxon>Paraneoptera</taxon>
        <taxon>Hemiptera</taxon>
        <taxon>Sternorrhyncha</taxon>
        <taxon>Aphidomorpha</taxon>
        <taxon>Aphidoidea</taxon>
        <taxon>Aphididae</taxon>
        <taxon>Aphidini</taxon>
        <taxon>Aphis</taxon>
        <taxon>Aphis</taxon>
    </lineage>
</organism>
<dbReference type="EMBL" id="VYZN01002993">
    <property type="protein sequence ID" value="KAE9521355.1"/>
    <property type="molecule type" value="Genomic_DNA"/>
</dbReference>
<name>A0A6G0STD0_APHGL</name>
<gene>
    <name evidence="1" type="ORF">AGLY_018247</name>
</gene>
<evidence type="ECO:0000313" key="1">
    <source>
        <dbReference type="EMBL" id="KAE9521355.1"/>
    </source>
</evidence>
<evidence type="ECO:0008006" key="3">
    <source>
        <dbReference type="Google" id="ProtNLM"/>
    </source>
</evidence>
<sequence>MQNTVYISINNAIVPVDYAGNINYDEKNTKGTLLPIKQQYPFRPDFFFLFKDEYAYSNDDCISNFVLGKLWMVKIQQYECKLMFPYFKYNIYGRFQNQQSIGIAFDVSINICYILQFSLFDIVKLKKKRKKVGKWVPLCCTLGGGLFEAKLMENLVLNFLTLDINTNNFMNFELQNNLQIFMILTNFCQNLNFKC</sequence>
<comment type="caution">
    <text evidence="1">The sequence shown here is derived from an EMBL/GenBank/DDBJ whole genome shotgun (WGS) entry which is preliminary data.</text>
</comment>
<dbReference type="Proteomes" id="UP000475862">
    <property type="component" value="Unassembled WGS sequence"/>
</dbReference>